<dbReference type="GO" id="GO:0008483">
    <property type="term" value="F:transaminase activity"/>
    <property type="evidence" value="ECO:0007669"/>
    <property type="project" value="UniProtKB-KW"/>
</dbReference>
<protein>
    <submittedName>
        <fullName evidence="2">D-amino acid aminotransferase</fullName>
    </submittedName>
</protein>
<evidence type="ECO:0000313" key="2">
    <source>
        <dbReference type="EMBL" id="MEJ8811466.1"/>
    </source>
</evidence>
<dbReference type="Proteomes" id="UP001365846">
    <property type="component" value="Unassembled WGS sequence"/>
</dbReference>
<evidence type="ECO:0000313" key="3">
    <source>
        <dbReference type="Proteomes" id="UP001365846"/>
    </source>
</evidence>
<dbReference type="RefSeq" id="WP_340356763.1">
    <property type="nucleotide sequence ID" value="NZ_JBBKZU010000004.1"/>
</dbReference>
<organism evidence="2 3">
    <name type="scientific">Variovorax ureilyticus</name>
    <dbReference type="NCBI Taxonomy" id="1836198"/>
    <lineage>
        <taxon>Bacteria</taxon>
        <taxon>Pseudomonadati</taxon>
        <taxon>Pseudomonadota</taxon>
        <taxon>Betaproteobacteria</taxon>
        <taxon>Burkholderiales</taxon>
        <taxon>Comamonadaceae</taxon>
        <taxon>Variovorax</taxon>
    </lineage>
</organism>
<dbReference type="InterPro" id="IPR043131">
    <property type="entry name" value="BCAT-like_N"/>
</dbReference>
<dbReference type="Gene3D" id="3.20.10.10">
    <property type="entry name" value="D-amino Acid Aminotransferase, subunit A, domain 2"/>
    <property type="match status" value="1"/>
</dbReference>
<sequence>MHPIIDALPDTLCYLDGAYTPLREAKVSVLDRGFIFGDGVYEVVPIYEGHLFCFEEHMARLERSLVELQIRNPMASVQWQGIAKRLIEASPTAARAGMQGLYIQVTRGVAPRDHAMPQGLTPTVFVMVNPMKPVPDEVRAKGVACVSAHDFRWQKAHIKSTSLLGAVLARQISVEAGAAETIMFRGDWLSEASSSNVWVVRQGVVIGPPKDELVLAGIRYGLIERLCAEAGIPFTLRRVAREEVFDADELLLSSASKEILPVVTLDGRTIGAGRPGPVYQTLFAAYQHAKEEAKASSTQDNGVTA</sequence>
<comment type="caution">
    <text evidence="2">The sequence shown here is derived from an EMBL/GenBank/DDBJ whole genome shotgun (WGS) entry which is preliminary data.</text>
</comment>
<evidence type="ECO:0000256" key="1">
    <source>
        <dbReference type="ARBA" id="ARBA00009320"/>
    </source>
</evidence>
<dbReference type="PANTHER" id="PTHR42743:SF10">
    <property type="entry name" value="D-ALANINE AMINOTRANSFERASE"/>
    <property type="match status" value="1"/>
</dbReference>
<proteinExistence type="inferred from homology"/>
<dbReference type="EMBL" id="JBBKZU010000004">
    <property type="protein sequence ID" value="MEJ8811466.1"/>
    <property type="molecule type" value="Genomic_DNA"/>
</dbReference>
<keyword evidence="2" id="KW-0808">Transferase</keyword>
<reference evidence="2 3" key="1">
    <citation type="submission" date="2024-03" db="EMBL/GenBank/DDBJ databases">
        <title>Novel species of the genus Variovorax.</title>
        <authorList>
            <person name="Liu Q."/>
            <person name="Xin Y.-H."/>
        </authorList>
    </citation>
    <scope>NUCLEOTIDE SEQUENCE [LARGE SCALE GENOMIC DNA]</scope>
    <source>
        <strain evidence="2 3">KACC 18899</strain>
    </source>
</reference>
<keyword evidence="3" id="KW-1185">Reference proteome</keyword>
<keyword evidence="2" id="KW-0032">Aminotransferase</keyword>
<dbReference type="SUPFAM" id="SSF56752">
    <property type="entry name" value="D-aminoacid aminotransferase-like PLP-dependent enzymes"/>
    <property type="match status" value="1"/>
</dbReference>
<dbReference type="PANTHER" id="PTHR42743">
    <property type="entry name" value="AMINO-ACID AMINOTRANSFERASE"/>
    <property type="match status" value="1"/>
</dbReference>
<dbReference type="InterPro" id="IPR001544">
    <property type="entry name" value="Aminotrans_IV"/>
</dbReference>
<comment type="similarity">
    <text evidence="1">Belongs to the class-IV pyridoxal-phosphate-dependent aminotransferase family.</text>
</comment>
<dbReference type="InterPro" id="IPR036038">
    <property type="entry name" value="Aminotransferase-like"/>
</dbReference>
<dbReference type="InterPro" id="IPR050571">
    <property type="entry name" value="Class-IV_PLP-Dep_Aminotrnsfr"/>
</dbReference>
<accession>A0ABU8VDA0</accession>
<dbReference type="CDD" id="cd01558">
    <property type="entry name" value="D-AAT_like"/>
    <property type="match status" value="1"/>
</dbReference>
<name>A0ABU8VDA0_9BURK</name>
<dbReference type="Pfam" id="PF01063">
    <property type="entry name" value="Aminotran_4"/>
    <property type="match status" value="1"/>
</dbReference>
<gene>
    <name evidence="2" type="ORF">WKW77_10345</name>
</gene>
<dbReference type="InterPro" id="IPR043132">
    <property type="entry name" value="BCAT-like_C"/>
</dbReference>
<dbReference type="Gene3D" id="3.30.470.10">
    <property type="match status" value="1"/>
</dbReference>